<dbReference type="RefSeq" id="WP_235978979.1">
    <property type="nucleotide sequence ID" value="NZ_CAJFCI010000080.1"/>
</dbReference>
<accession>A0A7U7ESI9</accession>
<evidence type="ECO:0000256" key="1">
    <source>
        <dbReference type="SAM" id="Coils"/>
    </source>
</evidence>
<dbReference type="EMBL" id="CAJFCI010000080">
    <property type="protein sequence ID" value="CAD5109882.1"/>
    <property type="molecule type" value="Genomic_DNA"/>
</dbReference>
<evidence type="ECO:0000256" key="2">
    <source>
        <dbReference type="SAM" id="MobiDB-lite"/>
    </source>
</evidence>
<feature type="coiled-coil region" evidence="1">
    <location>
        <begin position="330"/>
        <end position="364"/>
    </location>
</feature>
<dbReference type="AlphaFoldDB" id="A0A7U7ESI9"/>
<gene>
    <name evidence="3" type="ORF">PSEWESI4_04198</name>
</gene>
<organism evidence="3 4">
    <name type="scientific">Zestomonas carbonaria</name>
    <dbReference type="NCBI Taxonomy" id="2762745"/>
    <lineage>
        <taxon>Bacteria</taxon>
        <taxon>Pseudomonadati</taxon>
        <taxon>Pseudomonadota</taxon>
        <taxon>Gammaproteobacteria</taxon>
        <taxon>Pseudomonadales</taxon>
        <taxon>Pseudomonadaceae</taxon>
        <taxon>Zestomonas</taxon>
    </lineage>
</organism>
<evidence type="ECO:0000313" key="3">
    <source>
        <dbReference type="EMBL" id="CAD5109882.1"/>
    </source>
</evidence>
<proteinExistence type="predicted"/>
<feature type="region of interest" description="Disordered" evidence="2">
    <location>
        <begin position="94"/>
        <end position="114"/>
    </location>
</feature>
<feature type="region of interest" description="Disordered" evidence="2">
    <location>
        <begin position="1"/>
        <end position="22"/>
    </location>
</feature>
<evidence type="ECO:0000313" key="4">
    <source>
        <dbReference type="Proteomes" id="UP000583387"/>
    </source>
</evidence>
<protein>
    <submittedName>
        <fullName evidence="3">Uncharacterized protein</fullName>
    </submittedName>
</protein>
<comment type="caution">
    <text evidence="3">The sequence shown here is derived from an EMBL/GenBank/DDBJ whole genome shotgun (WGS) entry which is preliminary data.</text>
</comment>
<name>A0A7U7ESI9_9GAMM</name>
<feature type="region of interest" description="Disordered" evidence="2">
    <location>
        <begin position="61"/>
        <end position="81"/>
    </location>
</feature>
<dbReference type="Proteomes" id="UP000583387">
    <property type="component" value="Unassembled WGS sequence"/>
</dbReference>
<keyword evidence="4" id="KW-1185">Reference proteome</keyword>
<reference evidence="3 4" key="1">
    <citation type="submission" date="2020-08" db="EMBL/GenBank/DDBJ databases">
        <authorList>
            <person name="Criscuolo A."/>
        </authorList>
    </citation>
    <scope>NUCLEOTIDE SEQUENCE [LARGE SCALE GENOMIC DNA]</scope>
    <source>
        <strain evidence="3">CIP111764</strain>
    </source>
</reference>
<keyword evidence="1" id="KW-0175">Coiled coil</keyword>
<sequence>MKSVPPEATDRGDPPGQVSREALYDEVWRNPMLRVAERYRVSSSFMARVCDSMNVPRPPRGHWAKLEHGKPSPQAPLPDARPGDRLIWRRGDAPGPVRYPLPKPPERQVGHPRPRISRSARHPLVSGVRDLFTKGKVIDSGYLKPSQRRLVDVVVSESMLDDALDTANALFLRLEAAGYRVMLAPSDRTYSRASVDERETPGKTANKRYPSLWHPSRATVVFVGSVSIGLTLFEMTEQLEARYVDGEYIPLARLPAAERRRPLPSWSWTTQMPFASGRLCLQAFSPYPVADWVYRWPEAKARALRGQVGEIVEYLTNAATTIASLVEEGERQAEIRRLEWQEERRRLEERWERERQEKARAAARQDLLEAIRAWYDIRRIQAFFREAEDEALSRTREEKGALLGRLAMARELVGEVDALDMLMKWRGPEER</sequence>